<name>A0A9Q4H8L6_ACTPL</name>
<reference evidence="1" key="2">
    <citation type="submission" date="2022-12" db="EMBL/GenBank/DDBJ databases">
        <authorList>
            <person name="Kardos G."/>
            <person name="Sarkozi R."/>
            <person name="Laczko L."/>
            <person name="Marton S."/>
            <person name="Makrai L."/>
            <person name="Banyai K."/>
            <person name="Fodor L."/>
        </authorList>
    </citation>
    <scope>NUCLEOTIDE SEQUENCE</scope>
    <source>
        <strain evidence="1">84/14</strain>
    </source>
</reference>
<gene>
    <name evidence="1" type="ORF">OYG11_11630</name>
</gene>
<accession>A0A9Q4H8L6</accession>
<dbReference type="EMBL" id="JAPQFC010000397">
    <property type="protein sequence ID" value="MCY6524853.1"/>
    <property type="molecule type" value="Genomic_DNA"/>
</dbReference>
<comment type="caution">
    <text evidence="1">The sequence shown here is derived from an EMBL/GenBank/DDBJ whole genome shotgun (WGS) entry which is preliminary data.</text>
</comment>
<dbReference type="AlphaFoldDB" id="A0A9Q4H8L6"/>
<sequence>MSSKAAKSATGGITRAKIGSLLENFKTDLLSTLGTQVDVLKANKKKEEQEQALAIFCSKCKKKHPLRDCPLDSIQ</sequence>
<evidence type="ECO:0000313" key="2">
    <source>
        <dbReference type="Proteomes" id="UP001077788"/>
    </source>
</evidence>
<evidence type="ECO:0000313" key="1">
    <source>
        <dbReference type="EMBL" id="MCY6524853.1"/>
    </source>
</evidence>
<reference evidence="1" key="1">
    <citation type="journal article" date="2021" name="Vet Sci">
        <title>O-Serogroups and Pathovirotypes of Escherichia coli Isolated from Post-Weaning Piglets Showing Diarrhoea and/or Oedema in South Korea.</title>
        <authorList>
            <person name="Byun J.W."/>
            <person name="Moon B.Y."/>
            <person name="Do K.H."/>
            <person name="Lee K."/>
            <person name="Lee H.Y."/>
            <person name="Kim W.I."/>
            <person name="So B."/>
            <person name="Lee W.K."/>
        </authorList>
    </citation>
    <scope>NUCLEOTIDE SEQUENCE</scope>
    <source>
        <strain evidence="1">84/14</strain>
    </source>
</reference>
<protein>
    <submittedName>
        <fullName evidence="1">Uncharacterized protein</fullName>
    </submittedName>
</protein>
<dbReference type="RefSeq" id="WP_267991993.1">
    <property type="nucleotide sequence ID" value="NZ_JAPQFC010000397.1"/>
</dbReference>
<feature type="non-terminal residue" evidence="1">
    <location>
        <position position="75"/>
    </location>
</feature>
<dbReference type="Proteomes" id="UP001077788">
    <property type="component" value="Unassembled WGS sequence"/>
</dbReference>
<organism evidence="1 2">
    <name type="scientific">Actinobacillus pleuropneumoniae</name>
    <name type="common">Haemophilus pleuropneumoniae</name>
    <dbReference type="NCBI Taxonomy" id="715"/>
    <lineage>
        <taxon>Bacteria</taxon>
        <taxon>Pseudomonadati</taxon>
        <taxon>Pseudomonadota</taxon>
        <taxon>Gammaproteobacteria</taxon>
        <taxon>Pasteurellales</taxon>
        <taxon>Pasteurellaceae</taxon>
        <taxon>Actinobacillus</taxon>
    </lineage>
</organism>
<proteinExistence type="predicted"/>